<protein>
    <submittedName>
        <fullName evidence="1">Uncharacterized protein</fullName>
    </submittedName>
</protein>
<evidence type="ECO:0000313" key="1">
    <source>
        <dbReference type="EMBL" id="AHC27806.1"/>
    </source>
</evidence>
<name>V5XJ56_MYCNE</name>
<sequence>MSPSAFASLDAAEIRRRVPEQSLVVSIEQAEGSGKFGPLAVLEFDRDLEDVWPEDVAFDPTLNRADGVRLLPAWLTALRRRVYRGSRQGRDAE</sequence>
<reference evidence="1 2" key="1">
    <citation type="journal article" date="2014" name="Genome Announc.">
        <title>Complete Genome Sequence of Sterol-Transforming Mycobacterium neoaurum Strain VKM Ac-1815D.</title>
        <authorList>
            <person name="Shtratnikova V.Y."/>
            <person name="Bragin E.Y."/>
            <person name="Dovbnya D.V."/>
            <person name="Pekov Y.A."/>
            <person name="Schelkunov M.I."/>
            <person name="Strizhov N."/>
            <person name="Ivashina T.V."/>
            <person name="Ashapkin V.V."/>
            <person name="Donova M.V."/>
        </authorList>
    </citation>
    <scope>NUCLEOTIDE SEQUENCE [LARGE SCALE GENOMIC DNA]</scope>
    <source>
        <strain evidence="1 2">VKM Ac-1815D</strain>
    </source>
</reference>
<accession>V5XJ56</accession>
<proteinExistence type="predicted"/>
<dbReference type="EMBL" id="CP006936">
    <property type="protein sequence ID" value="AHC27806.1"/>
    <property type="molecule type" value="Genomic_DNA"/>
</dbReference>
<organism evidence="1 2">
    <name type="scientific">Mycolicibacterium neoaurum VKM Ac-1815D</name>
    <dbReference type="NCBI Taxonomy" id="700508"/>
    <lineage>
        <taxon>Bacteria</taxon>
        <taxon>Bacillati</taxon>
        <taxon>Actinomycetota</taxon>
        <taxon>Actinomycetes</taxon>
        <taxon>Mycobacteriales</taxon>
        <taxon>Mycobacteriaceae</taxon>
        <taxon>Mycolicibacterium</taxon>
    </lineage>
</organism>
<evidence type="ECO:0000313" key="2">
    <source>
        <dbReference type="Proteomes" id="UP000018763"/>
    </source>
</evidence>
<gene>
    <name evidence="1" type="ORF">D174_03990</name>
</gene>
<dbReference type="AlphaFoldDB" id="V5XJ56"/>
<dbReference type="Proteomes" id="UP000018763">
    <property type="component" value="Chromosome"/>
</dbReference>
<keyword evidence="2" id="KW-1185">Reference proteome</keyword>
<dbReference type="HOGENOM" id="CLU_2396511_0_0_11"/>
<dbReference type="GeneID" id="93339532"/>
<dbReference type="RefSeq" id="WP_019513393.1">
    <property type="nucleotide sequence ID" value="NC_023036.2"/>
</dbReference>
<dbReference type="KEGG" id="mne:D174_03990"/>